<keyword evidence="2" id="KW-1185">Reference proteome</keyword>
<dbReference type="AlphaFoldDB" id="A0A401TDG8"/>
<dbReference type="EMBL" id="BEZZ01040173">
    <property type="protein sequence ID" value="GCC40667.1"/>
    <property type="molecule type" value="Genomic_DNA"/>
</dbReference>
<organism evidence="1 2">
    <name type="scientific">Chiloscyllium punctatum</name>
    <name type="common">Brownbanded bambooshark</name>
    <name type="synonym">Hemiscyllium punctatum</name>
    <dbReference type="NCBI Taxonomy" id="137246"/>
    <lineage>
        <taxon>Eukaryota</taxon>
        <taxon>Metazoa</taxon>
        <taxon>Chordata</taxon>
        <taxon>Craniata</taxon>
        <taxon>Vertebrata</taxon>
        <taxon>Chondrichthyes</taxon>
        <taxon>Elasmobranchii</taxon>
        <taxon>Galeomorphii</taxon>
        <taxon>Galeoidea</taxon>
        <taxon>Orectolobiformes</taxon>
        <taxon>Hemiscylliidae</taxon>
        <taxon>Chiloscyllium</taxon>
    </lineage>
</organism>
<gene>
    <name evidence="1" type="ORF">chiPu_0024467</name>
</gene>
<comment type="caution">
    <text evidence="1">The sequence shown here is derived from an EMBL/GenBank/DDBJ whole genome shotgun (WGS) entry which is preliminary data.</text>
</comment>
<protein>
    <submittedName>
        <fullName evidence="1">Uncharacterized protein</fullName>
    </submittedName>
</protein>
<accession>A0A401TDG8</accession>
<reference evidence="1 2" key="1">
    <citation type="journal article" date="2018" name="Nat. Ecol. Evol.">
        <title>Shark genomes provide insights into elasmobranch evolution and the origin of vertebrates.</title>
        <authorList>
            <person name="Hara Y"/>
            <person name="Yamaguchi K"/>
            <person name="Onimaru K"/>
            <person name="Kadota M"/>
            <person name="Koyanagi M"/>
            <person name="Keeley SD"/>
            <person name="Tatsumi K"/>
            <person name="Tanaka K"/>
            <person name="Motone F"/>
            <person name="Kageyama Y"/>
            <person name="Nozu R"/>
            <person name="Adachi N"/>
            <person name="Nishimura O"/>
            <person name="Nakagawa R"/>
            <person name="Tanegashima C"/>
            <person name="Kiyatake I"/>
            <person name="Matsumoto R"/>
            <person name="Murakumo K"/>
            <person name="Nishida K"/>
            <person name="Terakita A"/>
            <person name="Kuratani S"/>
            <person name="Sato K"/>
            <person name="Hyodo S Kuraku.S."/>
        </authorList>
    </citation>
    <scope>NUCLEOTIDE SEQUENCE [LARGE SCALE GENOMIC DNA]</scope>
</reference>
<dbReference type="Proteomes" id="UP000287033">
    <property type="component" value="Unassembled WGS sequence"/>
</dbReference>
<proteinExistence type="predicted"/>
<evidence type="ECO:0000313" key="2">
    <source>
        <dbReference type="Proteomes" id="UP000287033"/>
    </source>
</evidence>
<name>A0A401TDG8_CHIPU</name>
<evidence type="ECO:0000313" key="1">
    <source>
        <dbReference type="EMBL" id="GCC40667.1"/>
    </source>
</evidence>
<sequence>MSDWENVNTVWSAVEPNITTVGQNILLRVGTSVVSDTRFCVQVPQKHHWTQNGKCHENVVLFNSQRWVELSVVKRRFVQKLIGVRG</sequence>